<reference evidence="2 3" key="1">
    <citation type="submission" date="2019-03" db="EMBL/GenBank/DDBJ databases">
        <title>Genomic Encyclopedia of Type Strains, Phase IV (KMG-IV): sequencing the most valuable type-strain genomes for metagenomic binning, comparative biology and taxonomic classification.</title>
        <authorList>
            <person name="Goeker M."/>
        </authorList>
    </citation>
    <scope>NUCLEOTIDE SEQUENCE [LARGE SCALE GENOMIC DNA]</scope>
    <source>
        <strain evidence="2 3">DSM 28697</strain>
    </source>
</reference>
<sequence>MKAMINAFFIRRFWLVLCILLVPVVCSVLFSPLLKTAESEAAIPVAWESDADQNSHFASLLFQRLEQNDRLRLIPLQASTTMEELLISRQVDAGIRLPANFDALLSAGDTDGLISLITSPATLTDGLLRELIGGELARMIFAVKAADRVSWLLTDEDTIDAQQTDLWKSAFADVQSQWEPNPLMTINFQYLNMGGAENSEENMGLLTPYKGFWMLFSWFTCAFAVSWVVTERHLLQRMRTTLYGPTRYMHKRVGVLLILQSANGLAGGYLIHWKGESFTLLESILSSIAFICAALFVILFFALWQKNIGSFWLIVTSLACLHFMLGGTLFPTPIDHVVDTLNLHSITYISSLLWMSVAFAFFLLMEWKVRSTFT</sequence>
<protein>
    <submittedName>
        <fullName evidence="2">ABC-2 family transporter</fullName>
    </submittedName>
</protein>
<evidence type="ECO:0000256" key="1">
    <source>
        <dbReference type="SAM" id="Phobius"/>
    </source>
</evidence>
<evidence type="ECO:0000313" key="2">
    <source>
        <dbReference type="EMBL" id="TDQ42583.1"/>
    </source>
</evidence>
<dbReference type="RefSeq" id="WP_133578432.1">
    <property type="nucleotide sequence ID" value="NZ_SNYJ01000001.1"/>
</dbReference>
<accession>A0A4R6UBY4</accession>
<name>A0A4R6UBY4_9BACI</name>
<dbReference type="OrthoDB" id="2417739at2"/>
<dbReference type="AlphaFoldDB" id="A0A4R6UBY4"/>
<feature type="transmembrane region" description="Helical" evidence="1">
    <location>
        <begin position="311"/>
        <end position="334"/>
    </location>
</feature>
<feature type="transmembrane region" description="Helical" evidence="1">
    <location>
        <begin position="211"/>
        <end position="229"/>
    </location>
</feature>
<organism evidence="2 3">
    <name type="scientific">Aureibacillus halotolerans</name>
    <dbReference type="NCBI Taxonomy" id="1508390"/>
    <lineage>
        <taxon>Bacteria</taxon>
        <taxon>Bacillati</taxon>
        <taxon>Bacillota</taxon>
        <taxon>Bacilli</taxon>
        <taxon>Bacillales</taxon>
        <taxon>Bacillaceae</taxon>
        <taxon>Aureibacillus</taxon>
    </lineage>
</organism>
<gene>
    <name evidence="2" type="ORF">EV213_10111</name>
</gene>
<keyword evidence="1" id="KW-1133">Transmembrane helix</keyword>
<feature type="transmembrane region" description="Helical" evidence="1">
    <location>
        <begin position="284"/>
        <end position="304"/>
    </location>
</feature>
<keyword evidence="1" id="KW-0812">Transmembrane</keyword>
<keyword evidence="3" id="KW-1185">Reference proteome</keyword>
<keyword evidence="1" id="KW-0472">Membrane</keyword>
<proteinExistence type="predicted"/>
<dbReference type="Proteomes" id="UP000295632">
    <property type="component" value="Unassembled WGS sequence"/>
</dbReference>
<evidence type="ECO:0000313" key="3">
    <source>
        <dbReference type="Proteomes" id="UP000295632"/>
    </source>
</evidence>
<feature type="transmembrane region" description="Helical" evidence="1">
    <location>
        <begin position="346"/>
        <end position="365"/>
    </location>
</feature>
<feature type="transmembrane region" description="Helical" evidence="1">
    <location>
        <begin position="253"/>
        <end position="272"/>
    </location>
</feature>
<comment type="caution">
    <text evidence="2">The sequence shown here is derived from an EMBL/GenBank/DDBJ whole genome shotgun (WGS) entry which is preliminary data.</text>
</comment>
<dbReference type="EMBL" id="SNYJ01000001">
    <property type="protein sequence ID" value="TDQ42583.1"/>
    <property type="molecule type" value="Genomic_DNA"/>
</dbReference>